<evidence type="ECO:0000313" key="11">
    <source>
        <dbReference type="Proteomes" id="UP001175001"/>
    </source>
</evidence>
<comment type="similarity">
    <text evidence="4">Belongs to the RTC4 family.</text>
</comment>
<evidence type="ECO:0000256" key="3">
    <source>
        <dbReference type="ARBA" id="ARBA00004496"/>
    </source>
</evidence>
<comment type="subcellular location">
    <subcellularLocation>
        <location evidence="3">Cytoplasm</location>
    </subcellularLocation>
    <subcellularLocation>
        <location evidence="2">Nucleus</location>
    </subcellularLocation>
</comment>
<keyword evidence="6" id="KW-0963">Cytoplasm</keyword>
<evidence type="ECO:0000256" key="4">
    <source>
        <dbReference type="ARBA" id="ARBA00009461"/>
    </source>
</evidence>
<feature type="region of interest" description="Disordered" evidence="8">
    <location>
        <begin position="1"/>
        <end position="37"/>
    </location>
</feature>
<keyword evidence="11" id="KW-1185">Reference proteome</keyword>
<dbReference type="PANTHER" id="PTHR41391">
    <property type="entry name" value="RESTRICTION OF TELOMERE CAPPING PROTEIN 4"/>
    <property type="match status" value="1"/>
</dbReference>
<proteinExistence type="inferred from homology"/>
<dbReference type="InterPro" id="IPR028094">
    <property type="entry name" value="RTC4_C"/>
</dbReference>
<gene>
    <name evidence="10" type="ORF">DIS24_g3021</name>
</gene>
<feature type="compositionally biased region" description="Polar residues" evidence="8">
    <location>
        <begin position="1"/>
        <end position="17"/>
    </location>
</feature>
<evidence type="ECO:0000313" key="10">
    <source>
        <dbReference type="EMBL" id="KAK0660979.1"/>
    </source>
</evidence>
<comment type="function">
    <text evidence="1">May be involved in a process influencing telomere capping.</text>
</comment>
<feature type="compositionally biased region" description="Acidic residues" evidence="8">
    <location>
        <begin position="189"/>
        <end position="200"/>
    </location>
</feature>
<dbReference type="PANTHER" id="PTHR41391:SF1">
    <property type="entry name" value="RESTRICTION OF TELOMERE CAPPING PROTEIN 4"/>
    <property type="match status" value="1"/>
</dbReference>
<feature type="compositionally biased region" description="Acidic residues" evidence="8">
    <location>
        <begin position="427"/>
        <end position="439"/>
    </location>
</feature>
<feature type="domain" description="Restriction of telomere capping protein 4 C-terminal" evidence="9">
    <location>
        <begin position="303"/>
        <end position="428"/>
    </location>
</feature>
<feature type="compositionally biased region" description="Polar residues" evidence="8">
    <location>
        <begin position="108"/>
        <end position="121"/>
    </location>
</feature>
<evidence type="ECO:0000256" key="1">
    <source>
        <dbReference type="ARBA" id="ARBA00002738"/>
    </source>
</evidence>
<dbReference type="Proteomes" id="UP001175001">
    <property type="component" value="Unassembled WGS sequence"/>
</dbReference>
<dbReference type="AlphaFoldDB" id="A0AA40D5E8"/>
<accession>A0AA40D5E8</accession>
<name>A0AA40D5E8_9PEZI</name>
<feature type="region of interest" description="Disordered" evidence="8">
    <location>
        <begin position="108"/>
        <end position="207"/>
    </location>
</feature>
<feature type="compositionally biased region" description="Polar residues" evidence="8">
    <location>
        <begin position="139"/>
        <end position="154"/>
    </location>
</feature>
<evidence type="ECO:0000256" key="5">
    <source>
        <dbReference type="ARBA" id="ARBA00015162"/>
    </source>
</evidence>
<evidence type="ECO:0000256" key="8">
    <source>
        <dbReference type="SAM" id="MobiDB-lite"/>
    </source>
</evidence>
<dbReference type="InterPro" id="IPR039024">
    <property type="entry name" value="RTC4"/>
</dbReference>
<keyword evidence="7" id="KW-0539">Nucleus</keyword>
<evidence type="ECO:0000256" key="6">
    <source>
        <dbReference type="ARBA" id="ARBA00022490"/>
    </source>
</evidence>
<reference evidence="10" key="1">
    <citation type="submission" date="2023-06" db="EMBL/GenBank/DDBJ databases">
        <title>Multi-omics analyses reveal the molecular pathogenesis toolkit of Lasiodiplodia hormozganensis, a cross-kingdom pathogen.</title>
        <authorList>
            <person name="Felix C."/>
            <person name="Meneses R."/>
            <person name="Goncalves M.F.M."/>
            <person name="Tilleman L."/>
            <person name="Duarte A.S."/>
            <person name="Jorrin-Novo J.V."/>
            <person name="Van De Peer Y."/>
            <person name="Deforce D."/>
            <person name="Van Nieuwerburgh F."/>
            <person name="Esteves A.C."/>
            <person name="Alves A."/>
        </authorList>
    </citation>
    <scope>NUCLEOTIDE SEQUENCE</scope>
    <source>
        <strain evidence="10">CBS 339.90</strain>
    </source>
</reference>
<protein>
    <recommendedName>
        <fullName evidence="5">Restriction of telomere capping protein 4</fullName>
    </recommendedName>
</protein>
<dbReference type="GO" id="GO:0005737">
    <property type="term" value="C:cytoplasm"/>
    <property type="evidence" value="ECO:0007669"/>
    <property type="project" value="UniProtKB-SubCell"/>
</dbReference>
<dbReference type="Pfam" id="PF14474">
    <property type="entry name" value="RTC4"/>
    <property type="match status" value="1"/>
</dbReference>
<evidence type="ECO:0000256" key="2">
    <source>
        <dbReference type="ARBA" id="ARBA00004123"/>
    </source>
</evidence>
<dbReference type="SMART" id="SM01312">
    <property type="entry name" value="RTC4"/>
    <property type="match status" value="1"/>
</dbReference>
<evidence type="ECO:0000259" key="9">
    <source>
        <dbReference type="SMART" id="SM01312"/>
    </source>
</evidence>
<comment type="caution">
    <text evidence="10">The sequence shown here is derived from an EMBL/GenBank/DDBJ whole genome shotgun (WGS) entry which is preliminary data.</text>
</comment>
<dbReference type="EMBL" id="JAUJDW010000009">
    <property type="protein sequence ID" value="KAK0660979.1"/>
    <property type="molecule type" value="Genomic_DNA"/>
</dbReference>
<dbReference type="GO" id="GO:0005634">
    <property type="term" value="C:nucleus"/>
    <property type="evidence" value="ECO:0007669"/>
    <property type="project" value="UniProtKB-SubCell"/>
</dbReference>
<sequence>MSPTSPRLQSKATYVETTETRSPRGNPKVKFRGGIEPAVATGKENSVMLKTLLPIHPPPQPRTPPKVMKLAPLQAPHSPKVCTRGSSLPTESQYCEVIDLTTSSKVITLSNSKSDTLSQDGPDTPTKRRTLKALPSIDSGISATLDSKATVPQRSSRRNKSQAERAENVKEGDGVRNGNIKVSSPLGFDDIDDDDDDDNDGCNPKGNYETPAKCPICQAPVDRILLEEWQGSGSYMRIRKQMAFCEAHRRATACEEYAAREYPEIDFDALVGVPLSSPNENSNGNGSGSGGRIERFRDELVAIVRRERPSAFRDAADAAAAKGEGRNLKTTSEKDKELAGMSVGYYGPRGRRLMEGWVTKELAAEIRLQAGRDRLIGFKTVSGFIQEVLVPELAMRLVAEDLDVGEARAREVLRESGEIGELVNGVDEGEDEGEKEADEASGCMKDEDGGDY</sequence>
<organism evidence="10 11">
    <name type="scientific">Lasiodiplodia hormozganensis</name>
    <dbReference type="NCBI Taxonomy" id="869390"/>
    <lineage>
        <taxon>Eukaryota</taxon>
        <taxon>Fungi</taxon>
        <taxon>Dikarya</taxon>
        <taxon>Ascomycota</taxon>
        <taxon>Pezizomycotina</taxon>
        <taxon>Dothideomycetes</taxon>
        <taxon>Dothideomycetes incertae sedis</taxon>
        <taxon>Botryosphaeriales</taxon>
        <taxon>Botryosphaeriaceae</taxon>
        <taxon>Lasiodiplodia</taxon>
    </lineage>
</organism>
<evidence type="ECO:0000256" key="7">
    <source>
        <dbReference type="ARBA" id="ARBA00023242"/>
    </source>
</evidence>
<feature type="region of interest" description="Disordered" evidence="8">
    <location>
        <begin position="420"/>
        <end position="452"/>
    </location>
</feature>
<feature type="compositionally biased region" description="Basic and acidic residues" evidence="8">
    <location>
        <begin position="161"/>
        <end position="174"/>
    </location>
</feature>